<dbReference type="SUPFAM" id="SSF102829">
    <property type="entry name" value="Cell division protein ZapA-like"/>
    <property type="match status" value="1"/>
</dbReference>
<accession>A0ABV9MXF2</accession>
<evidence type="ECO:0000256" key="1">
    <source>
        <dbReference type="SAM" id="Coils"/>
    </source>
</evidence>
<dbReference type="EMBL" id="JBHSGS010000046">
    <property type="protein sequence ID" value="MFC4719769.1"/>
    <property type="molecule type" value="Genomic_DNA"/>
</dbReference>
<dbReference type="GO" id="GO:0051301">
    <property type="term" value="P:cell division"/>
    <property type="evidence" value="ECO:0007669"/>
    <property type="project" value="UniProtKB-KW"/>
</dbReference>
<keyword evidence="1" id="KW-0175">Coiled coil</keyword>
<keyword evidence="2" id="KW-0131">Cell cycle</keyword>
<name>A0ABV9MXF2_9ENTE</name>
<reference evidence="3" key="1">
    <citation type="journal article" date="2019" name="Int. J. Syst. Evol. Microbiol.">
        <title>The Global Catalogue of Microorganisms (GCM) 10K type strain sequencing project: providing services to taxonomists for standard genome sequencing and annotation.</title>
        <authorList>
            <consortium name="The Broad Institute Genomics Platform"/>
            <consortium name="The Broad Institute Genome Sequencing Center for Infectious Disease"/>
            <person name="Wu L."/>
            <person name="Ma J."/>
        </authorList>
    </citation>
    <scope>NUCLEOTIDE SEQUENCE [LARGE SCALE GENOMIC DNA]</scope>
    <source>
        <strain evidence="3">CGMCC 1.19032</strain>
    </source>
</reference>
<keyword evidence="3" id="KW-1185">Reference proteome</keyword>
<evidence type="ECO:0000313" key="3">
    <source>
        <dbReference type="Proteomes" id="UP001595969"/>
    </source>
</evidence>
<dbReference type="Gene3D" id="6.10.250.790">
    <property type="match status" value="1"/>
</dbReference>
<dbReference type="Pfam" id="PF05164">
    <property type="entry name" value="ZapA"/>
    <property type="match status" value="1"/>
</dbReference>
<dbReference type="InterPro" id="IPR053712">
    <property type="entry name" value="Bac_CellDiv_Activator"/>
</dbReference>
<keyword evidence="2" id="KW-0132">Cell division</keyword>
<comment type="caution">
    <text evidence="2">The sequence shown here is derived from an EMBL/GenBank/DDBJ whole genome shotgun (WGS) entry which is preliminary data.</text>
</comment>
<protein>
    <submittedName>
        <fullName evidence="2">Cell division protein ZapA</fullName>
    </submittedName>
</protein>
<dbReference type="RefSeq" id="WP_204653179.1">
    <property type="nucleotide sequence ID" value="NZ_JAFBFD010000006.1"/>
</dbReference>
<feature type="coiled-coil region" evidence="1">
    <location>
        <begin position="64"/>
        <end position="113"/>
    </location>
</feature>
<dbReference type="InterPro" id="IPR036192">
    <property type="entry name" value="Cell_div_ZapA-like_sf"/>
</dbReference>
<organism evidence="2 3">
    <name type="scientific">Enterococcus lemanii</name>
    <dbReference type="NCBI Taxonomy" id="1159752"/>
    <lineage>
        <taxon>Bacteria</taxon>
        <taxon>Bacillati</taxon>
        <taxon>Bacillota</taxon>
        <taxon>Bacilli</taxon>
        <taxon>Lactobacillales</taxon>
        <taxon>Enterococcaceae</taxon>
        <taxon>Enterococcus</taxon>
    </lineage>
</organism>
<gene>
    <name evidence="2" type="ORF">ACFO5I_08495</name>
</gene>
<dbReference type="Proteomes" id="UP001595969">
    <property type="component" value="Unassembled WGS sequence"/>
</dbReference>
<sequence>MAKAKTRYKAVIANQSYTIIGHESADHMKKVTQLVNVQLQEIRQLAPQTTTEEAAILLAMNAVSDQLLKQKELLRLKKENEELKKLEIKALELENRLKRIDALEKEAKEALEKSGRTDVEITNHLEAQQILNEERKKSIQKKATKQ</sequence>
<dbReference type="InterPro" id="IPR007838">
    <property type="entry name" value="Cell_div_ZapA-like"/>
</dbReference>
<proteinExistence type="predicted"/>
<evidence type="ECO:0000313" key="2">
    <source>
        <dbReference type="EMBL" id="MFC4719769.1"/>
    </source>
</evidence>